<protein>
    <submittedName>
        <fullName evidence="1">Uncharacterized protein</fullName>
    </submittedName>
</protein>
<dbReference type="AlphaFoldDB" id="A0AAE0XN63"/>
<evidence type="ECO:0000313" key="2">
    <source>
        <dbReference type="Proteomes" id="UP001283361"/>
    </source>
</evidence>
<organism evidence="1 2">
    <name type="scientific">Elysia crispata</name>
    <name type="common">lettuce slug</name>
    <dbReference type="NCBI Taxonomy" id="231223"/>
    <lineage>
        <taxon>Eukaryota</taxon>
        <taxon>Metazoa</taxon>
        <taxon>Spiralia</taxon>
        <taxon>Lophotrochozoa</taxon>
        <taxon>Mollusca</taxon>
        <taxon>Gastropoda</taxon>
        <taxon>Heterobranchia</taxon>
        <taxon>Euthyneura</taxon>
        <taxon>Panpulmonata</taxon>
        <taxon>Sacoglossa</taxon>
        <taxon>Placobranchoidea</taxon>
        <taxon>Plakobranchidae</taxon>
        <taxon>Elysia</taxon>
    </lineage>
</organism>
<sequence>MSVEIISHRYSKNQTHPRGLPLLTALCMRPPALPLFQVHRTLLSMSLFTNNPKSKRFIPSQRLCLPSTAHSVWHLVIALSSSNRSSGSFD</sequence>
<proteinExistence type="predicted"/>
<dbReference type="EMBL" id="JAWDGP010007969">
    <property type="protein sequence ID" value="KAK3698667.1"/>
    <property type="molecule type" value="Genomic_DNA"/>
</dbReference>
<dbReference type="Proteomes" id="UP001283361">
    <property type="component" value="Unassembled WGS sequence"/>
</dbReference>
<comment type="caution">
    <text evidence="1">The sequence shown here is derived from an EMBL/GenBank/DDBJ whole genome shotgun (WGS) entry which is preliminary data.</text>
</comment>
<gene>
    <name evidence="1" type="ORF">RRG08_046169</name>
</gene>
<name>A0AAE0XN63_9GAST</name>
<evidence type="ECO:0000313" key="1">
    <source>
        <dbReference type="EMBL" id="KAK3698667.1"/>
    </source>
</evidence>
<keyword evidence="2" id="KW-1185">Reference proteome</keyword>
<reference evidence="1" key="1">
    <citation type="journal article" date="2023" name="G3 (Bethesda)">
        <title>A reference genome for the long-term kleptoplast-retaining sea slug Elysia crispata morphotype clarki.</title>
        <authorList>
            <person name="Eastman K.E."/>
            <person name="Pendleton A.L."/>
            <person name="Shaikh M.A."/>
            <person name="Suttiyut T."/>
            <person name="Ogas R."/>
            <person name="Tomko P."/>
            <person name="Gavelis G."/>
            <person name="Widhalm J.R."/>
            <person name="Wisecaver J.H."/>
        </authorList>
    </citation>
    <scope>NUCLEOTIDE SEQUENCE</scope>
    <source>
        <strain evidence="1">ECLA1</strain>
    </source>
</reference>
<accession>A0AAE0XN63</accession>